<sequence>MAEKRVSVRFGATGGDRVEAELKGVADAGERGFGRLSKEVEAAGKRLDGFARRAKLAAAAVAAATAAAAGALVKSGLDTVDAQAKLAQSLDTTVESIQTLERAGELAGVSMSGIEQATKDLTRRLSQAASGGGPAADALTRLGLSARELMDLPLDQRVQAINEAILEFVPAAERATVAGKLFGEEGSIAMARVDTATLRQASLDVRAFGVAVSEMDADQIERTNDAVSRLGLVWRGLANRLAVAVAPALEDIADAMAVIATQVIPAFGAGISAVSDNIDRLATYAATFAALMAGRWVAGMAAAALSVKGLAATFVILRGAIIRTGIGVLIVGAGELVFQFGRLVRAAGGFGEALDALQRVASEVWERINLGAGYVAAKIASVALEVAIRFTHGFATIAEGWASLMRGMGIEAGGFAEDLQATVFRLSVVQADVNAAAAAMGDAFTAPMESVAALRALVSDFGEDGAASVSKVTEALADLGDEADDEGGKGGGKGSSGKSAKSRVDSLKDSAERLSETMQGVKSAVGGAFSAFVNGTKRADAALADMLASLAQVATNRAFDMLFGVVADGLTAALSPSAAAAGAPVSYLGAGNPMPVYKAAGGGHIAGPGTSTSDSIPALLSDGEFVVNAAATSRHRALLEMINRGGEARRLSRGGPAGPGVPQAFRSGGPVSGGSTGSGAGGGLTLQIINNSSAQVAGEVQEATDVSGRRVMRLEMADAVGQAMTTRGGGGRRALRQQFGIAPVGTRR</sequence>
<dbReference type="Proteomes" id="UP000199118">
    <property type="component" value="Unassembled WGS sequence"/>
</dbReference>
<dbReference type="STRING" id="356660.SAMN05444336_112122"/>
<dbReference type="EMBL" id="FNMZ01000012">
    <property type="protein sequence ID" value="SDX90465.1"/>
    <property type="molecule type" value="Genomic_DNA"/>
</dbReference>
<evidence type="ECO:0000313" key="3">
    <source>
        <dbReference type="Proteomes" id="UP000199118"/>
    </source>
</evidence>
<keyword evidence="3" id="KW-1185">Reference proteome</keyword>
<gene>
    <name evidence="2" type="ORF">SAMN05444336_112122</name>
</gene>
<feature type="region of interest" description="Disordered" evidence="1">
    <location>
        <begin position="480"/>
        <end position="510"/>
    </location>
</feature>
<accession>A0A1H3FHZ8</accession>
<protein>
    <recommendedName>
        <fullName evidence="4">Phage tail tape measure protein, lambda family</fullName>
    </recommendedName>
</protein>
<name>A0A1H3FHZ8_9RHOB</name>
<evidence type="ECO:0000256" key="1">
    <source>
        <dbReference type="SAM" id="MobiDB-lite"/>
    </source>
</evidence>
<evidence type="ECO:0008006" key="4">
    <source>
        <dbReference type="Google" id="ProtNLM"/>
    </source>
</evidence>
<evidence type="ECO:0000313" key="2">
    <source>
        <dbReference type="EMBL" id="SDX90465.1"/>
    </source>
</evidence>
<proteinExistence type="predicted"/>
<dbReference type="RefSeq" id="WP_176954861.1">
    <property type="nucleotide sequence ID" value="NZ_FNMZ01000012.1"/>
</dbReference>
<organism evidence="2 3">
    <name type="scientific">Albimonas donghaensis</name>
    <dbReference type="NCBI Taxonomy" id="356660"/>
    <lineage>
        <taxon>Bacteria</taxon>
        <taxon>Pseudomonadati</taxon>
        <taxon>Pseudomonadota</taxon>
        <taxon>Alphaproteobacteria</taxon>
        <taxon>Rhodobacterales</taxon>
        <taxon>Paracoccaceae</taxon>
        <taxon>Albimonas</taxon>
    </lineage>
</organism>
<reference evidence="2 3" key="1">
    <citation type="submission" date="2016-10" db="EMBL/GenBank/DDBJ databases">
        <authorList>
            <person name="de Groot N.N."/>
        </authorList>
    </citation>
    <scope>NUCLEOTIDE SEQUENCE [LARGE SCALE GENOMIC DNA]</scope>
    <source>
        <strain evidence="2 3">DSM 17890</strain>
    </source>
</reference>
<dbReference type="AlphaFoldDB" id="A0A1H3FHZ8"/>